<dbReference type="GO" id="GO:0016020">
    <property type="term" value="C:membrane"/>
    <property type="evidence" value="ECO:0007669"/>
    <property type="project" value="UniProtKB-SubCell"/>
</dbReference>
<dbReference type="PANTHER" id="PTHR47981">
    <property type="entry name" value="RAB FAMILY"/>
    <property type="match status" value="1"/>
</dbReference>
<comment type="subcellular location">
    <subcellularLocation>
        <location evidence="6">Membrane</location>
        <topology evidence="6">Lipid-anchor</topology>
    </subcellularLocation>
</comment>
<name>A0A6J1NTD4_BICAN</name>
<dbReference type="SMART" id="SM00176">
    <property type="entry name" value="RAN"/>
    <property type="match status" value="1"/>
</dbReference>
<protein>
    <recommendedName>
        <fullName evidence="6">Ras-related protein Rab</fullName>
    </recommendedName>
</protein>
<dbReference type="SMART" id="SM00173">
    <property type="entry name" value="RAS"/>
    <property type="match status" value="1"/>
</dbReference>
<dbReference type="PROSITE" id="PS51419">
    <property type="entry name" value="RAB"/>
    <property type="match status" value="1"/>
</dbReference>
<dbReference type="AlphaFoldDB" id="A0A6J1NTD4"/>
<evidence type="ECO:0000256" key="3">
    <source>
        <dbReference type="ARBA" id="ARBA00023134"/>
    </source>
</evidence>
<reference evidence="7" key="2">
    <citation type="submission" date="2025-05" db="UniProtKB">
        <authorList>
            <consortium name="RefSeq"/>
        </authorList>
    </citation>
    <scope>NUCLEOTIDE SEQUENCE [LARGE SCALE GENOMIC DNA]</scope>
</reference>
<evidence type="ECO:0000256" key="6">
    <source>
        <dbReference type="RuleBase" id="RU367128"/>
    </source>
</evidence>
<keyword evidence="4 6" id="KW-0449">Lipoprotein</keyword>
<dbReference type="SMART" id="SM00175">
    <property type="entry name" value="RAB"/>
    <property type="match status" value="1"/>
</dbReference>
<keyword evidence="2 6" id="KW-0547">Nucleotide-binding</keyword>
<keyword evidence="3 6" id="KW-0342">GTP-binding</keyword>
<dbReference type="InterPro" id="IPR030697">
    <property type="entry name" value="Rab29/Rab38/Rab32"/>
</dbReference>
<reference evidence="8" key="3">
    <citation type="submission" date="2025-08" db="UniProtKB">
        <authorList>
            <consortium name="RefSeq"/>
        </authorList>
    </citation>
    <scope>IDENTIFICATION</scope>
</reference>
<dbReference type="InterPro" id="IPR005225">
    <property type="entry name" value="Small_GTP-bd"/>
</dbReference>
<keyword evidence="5 6" id="KW-0636">Prenylation</keyword>
<dbReference type="GO" id="GO:0005802">
    <property type="term" value="C:trans-Golgi network"/>
    <property type="evidence" value="ECO:0007669"/>
    <property type="project" value="UniProtKB-UniRule"/>
</dbReference>
<evidence type="ECO:0000256" key="5">
    <source>
        <dbReference type="ARBA" id="ARBA00023289"/>
    </source>
</evidence>
<dbReference type="KEGG" id="bany:112055169"/>
<dbReference type="SMART" id="SM00174">
    <property type="entry name" value="RHO"/>
    <property type="match status" value="1"/>
</dbReference>
<dbReference type="GO" id="GO:0005770">
    <property type="term" value="C:late endosome"/>
    <property type="evidence" value="ECO:0007669"/>
    <property type="project" value="TreeGrafter"/>
</dbReference>
<gene>
    <name evidence="8" type="primary">LOC112055169</name>
</gene>
<comment type="function">
    <text evidence="6">The small GTPases Rab are key regulators in vesicle trafficking.</text>
</comment>
<dbReference type="InterPro" id="IPR027417">
    <property type="entry name" value="P-loop_NTPase"/>
</dbReference>
<accession>A0A6J1NTD4</accession>
<dbReference type="PROSITE" id="PS51421">
    <property type="entry name" value="RAS"/>
    <property type="match status" value="1"/>
</dbReference>
<comment type="similarity">
    <text evidence="1 6">Belongs to the small GTPase superfamily. Rab family.</text>
</comment>
<evidence type="ECO:0000313" key="8">
    <source>
        <dbReference type="RefSeq" id="XP_052738835.1"/>
    </source>
</evidence>
<dbReference type="PRINTS" id="PR00449">
    <property type="entry name" value="RASTRNSFRMNG"/>
</dbReference>
<organism evidence="7 8">
    <name type="scientific">Bicyclus anynana</name>
    <name type="common">Squinting bush brown butterfly</name>
    <dbReference type="NCBI Taxonomy" id="110368"/>
    <lineage>
        <taxon>Eukaryota</taxon>
        <taxon>Metazoa</taxon>
        <taxon>Ecdysozoa</taxon>
        <taxon>Arthropoda</taxon>
        <taxon>Hexapoda</taxon>
        <taxon>Insecta</taxon>
        <taxon>Pterygota</taxon>
        <taxon>Neoptera</taxon>
        <taxon>Endopterygota</taxon>
        <taxon>Lepidoptera</taxon>
        <taxon>Glossata</taxon>
        <taxon>Ditrysia</taxon>
        <taxon>Papilionoidea</taxon>
        <taxon>Nymphalidae</taxon>
        <taxon>Satyrinae</taxon>
        <taxon>Satyrini</taxon>
        <taxon>Mycalesina</taxon>
        <taxon>Bicyclus</taxon>
    </lineage>
</organism>
<evidence type="ECO:0000256" key="2">
    <source>
        <dbReference type="ARBA" id="ARBA00022741"/>
    </source>
</evidence>
<dbReference type="GO" id="GO:0005525">
    <property type="term" value="F:GTP binding"/>
    <property type="evidence" value="ECO:0007669"/>
    <property type="project" value="UniProtKB-UniRule"/>
</dbReference>
<keyword evidence="6" id="KW-0472">Membrane</keyword>
<proteinExistence type="inferred from homology"/>
<dbReference type="GO" id="GO:0008333">
    <property type="term" value="P:endosome to lysosome transport"/>
    <property type="evidence" value="ECO:0007669"/>
    <property type="project" value="TreeGrafter"/>
</dbReference>
<reference evidence="8" key="1">
    <citation type="journal article" date="2019" name="Proc. Natl. Acad. Sci. U.S.A.">
        <title>Phylogenomics reveals the evolutionary timing and pattern of butterflies and moths.</title>
        <authorList>
            <person name="Kawahara A.Y."/>
            <person name="Plotkin D."/>
            <person name="Espeland M."/>
            <person name="Meusemann K."/>
            <person name="Toussaint E.F.A."/>
            <person name="Donath A."/>
            <person name="Gimnich F."/>
            <person name="Frandsen P.B."/>
            <person name="Zwick A."/>
            <person name="Dos Reis M."/>
            <person name="Barber J.R."/>
            <person name="Peters R.S."/>
            <person name="Liu S."/>
            <person name="Zhou X."/>
            <person name="Mayer C."/>
            <person name="Podsiadlowski L."/>
            <person name="Storer C."/>
            <person name="Yack J.E."/>
            <person name="Misof B."/>
            <person name="Breinholt J.W."/>
        </authorList>
    </citation>
    <scope>NUCLEOTIDE SEQUENCE</scope>
</reference>
<dbReference type="GO" id="GO:0045335">
    <property type="term" value="C:phagocytic vesicle"/>
    <property type="evidence" value="ECO:0007669"/>
    <property type="project" value="TreeGrafter"/>
</dbReference>
<dbReference type="Gene3D" id="3.40.50.300">
    <property type="entry name" value="P-loop containing nucleotide triphosphate hydrolases"/>
    <property type="match status" value="1"/>
</dbReference>
<dbReference type="GO" id="GO:0005764">
    <property type="term" value="C:lysosome"/>
    <property type="evidence" value="ECO:0007669"/>
    <property type="project" value="TreeGrafter"/>
</dbReference>
<dbReference type="CTD" id="10981"/>
<dbReference type="Pfam" id="PF00071">
    <property type="entry name" value="Ras"/>
    <property type="match status" value="1"/>
</dbReference>
<dbReference type="PANTHER" id="PTHR47981:SF39">
    <property type="entry name" value="RAS-RELATED PROTEIN RAB"/>
    <property type="match status" value="1"/>
</dbReference>
<keyword evidence="7" id="KW-1185">Reference proteome</keyword>
<evidence type="ECO:0000256" key="4">
    <source>
        <dbReference type="ARBA" id="ARBA00023288"/>
    </source>
</evidence>
<evidence type="ECO:0000313" key="7">
    <source>
        <dbReference type="Proteomes" id="UP001652582"/>
    </source>
</evidence>
<evidence type="ECO:0000256" key="1">
    <source>
        <dbReference type="ARBA" id="ARBA00006270"/>
    </source>
</evidence>
<dbReference type="FunFam" id="3.40.50.300:FF:000222">
    <property type="entry name" value="RAB32, member RAS oncogene family"/>
    <property type="match status" value="1"/>
</dbReference>
<dbReference type="InterPro" id="IPR001806">
    <property type="entry name" value="Small_GTPase"/>
</dbReference>
<dbReference type="GO" id="GO:0003924">
    <property type="term" value="F:GTPase activity"/>
    <property type="evidence" value="ECO:0007669"/>
    <property type="project" value="UniProtKB-UniRule"/>
</dbReference>
<dbReference type="CDD" id="cd04107">
    <property type="entry name" value="Rab32_Rab38"/>
    <property type="match status" value="1"/>
</dbReference>
<dbReference type="RefSeq" id="XP_052738835.1">
    <property type="nucleotide sequence ID" value="XM_052882875.1"/>
</dbReference>
<dbReference type="GO" id="GO:0090385">
    <property type="term" value="P:phagosome-lysosome fusion"/>
    <property type="evidence" value="ECO:0007669"/>
    <property type="project" value="TreeGrafter"/>
</dbReference>
<sequence length="229" mass="25940">MPPKYNRNAHATASAERREHLYKILVIGELGTGKTSIIKRYVHQFFSQHYRATIGVDFALKVLNWDANTIIRLQLWDIAGQERFGNMTRVYYKEAVGAFIVFDVSRVATFDAVVKWKNDLDTKVQLPDGSPIPCILLANKCDQQKEGIVNSPAKMDEYCREKGFAGWFETSAKENINIEEAARSLVNKILLNDKLLHSNDKDGEKFALDHKIANGENNREPSTGKFCAC</sequence>
<dbReference type="SUPFAM" id="SSF52540">
    <property type="entry name" value="P-loop containing nucleoside triphosphate hydrolases"/>
    <property type="match status" value="1"/>
</dbReference>
<dbReference type="NCBIfam" id="TIGR00231">
    <property type="entry name" value="small_GTP"/>
    <property type="match status" value="1"/>
</dbReference>
<dbReference type="GeneID" id="112055169"/>
<dbReference type="Proteomes" id="UP001652582">
    <property type="component" value="Chromosome 1"/>
</dbReference>